<feature type="transmembrane region" description="Helical" evidence="7">
    <location>
        <begin position="316"/>
        <end position="339"/>
    </location>
</feature>
<keyword evidence="5 7" id="KW-1133">Transmembrane helix</keyword>
<keyword evidence="4 7" id="KW-0812">Transmembrane</keyword>
<feature type="transmembrane region" description="Helical" evidence="7">
    <location>
        <begin position="178"/>
        <end position="207"/>
    </location>
</feature>
<evidence type="ECO:0000313" key="10">
    <source>
        <dbReference type="Proteomes" id="UP000078529"/>
    </source>
</evidence>
<dbReference type="GO" id="GO:0005886">
    <property type="term" value="C:plasma membrane"/>
    <property type="evidence" value="ECO:0007669"/>
    <property type="project" value="UniProtKB-SubCell"/>
</dbReference>
<sequence>MAALALVLVFLFAPFLMLGVSSQSTGTALSSLTDSYLLGVIGFTLFQALLSTLLSLLFGVPLALALHRSRLPGRALVLRLFLLPQALPTLVGALGLVTVFGRNGALADAFVFLGLPRPSIYGLTGILVAHVFFNMPLVARVALGGLQAVPAESWKLAGQLALSPLAVFRLLEAPALRAVLPGAAALVFMLCFTSFTLVLVLGGGPAATTLQVAIYQSLRYDFAPDRALALTLAQITLVSLFLLPTLLARSPAASSAFSLGAPQRRFDPRSPWRAGFDALVLAIGLLFLLSPFAAIIHSGLPADLGKLVSDPMVQRAALTSFGIAVAATALGLALSLALVLSSGLSGLPRLVIRLVPALGLVVPPILVGAGWFLALRLTGDVARLAPAVAVLANAMAILPFSTRILAPEAEAAARRGGRLAASLGLSGWARLRHVELASLGRPLALSASFGLALALGDLGAVALFGNQDFVTLPTLLLQRMGSYRSTDAEGIALLLGALCLLLILAAELLAARGLRERAPE</sequence>
<feature type="transmembrane region" description="Helical" evidence="7">
    <location>
        <begin position="351"/>
        <end position="372"/>
    </location>
</feature>
<comment type="caution">
    <text evidence="9">The sequence shown here is derived from an EMBL/GenBank/DDBJ whole genome shotgun (WGS) entry which is preliminary data.</text>
</comment>
<dbReference type="CDD" id="cd06261">
    <property type="entry name" value="TM_PBP2"/>
    <property type="match status" value="1"/>
</dbReference>
<comment type="similarity">
    <text evidence="7">Belongs to the binding-protein-dependent transport system permease family.</text>
</comment>
<evidence type="ECO:0000256" key="7">
    <source>
        <dbReference type="RuleBase" id="RU363032"/>
    </source>
</evidence>
<feature type="transmembrane region" description="Helical" evidence="7">
    <location>
        <begin position="274"/>
        <end position="296"/>
    </location>
</feature>
<dbReference type="Gene3D" id="1.10.3720.10">
    <property type="entry name" value="MetI-like"/>
    <property type="match status" value="2"/>
</dbReference>
<evidence type="ECO:0000256" key="6">
    <source>
        <dbReference type="ARBA" id="ARBA00023136"/>
    </source>
</evidence>
<reference evidence="9 10" key="1">
    <citation type="journal article" date="2016" name="Front. Microbiol.">
        <title>Genomic Resource of Rice Seed Associated Bacteria.</title>
        <authorList>
            <person name="Midha S."/>
            <person name="Bansal K."/>
            <person name="Sharma S."/>
            <person name="Kumar N."/>
            <person name="Patil P.P."/>
            <person name="Chaudhry V."/>
            <person name="Patil P.B."/>
        </authorList>
    </citation>
    <scope>NUCLEOTIDE SEQUENCE [LARGE SCALE GENOMIC DNA]</scope>
    <source>
        <strain evidence="9 10">NS365</strain>
    </source>
</reference>
<keyword evidence="2 7" id="KW-0813">Transport</keyword>
<evidence type="ECO:0000256" key="2">
    <source>
        <dbReference type="ARBA" id="ARBA00022448"/>
    </source>
</evidence>
<dbReference type="PROSITE" id="PS50928">
    <property type="entry name" value="ABC_TM1"/>
    <property type="match status" value="2"/>
</dbReference>
<feature type="transmembrane region" description="Helical" evidence="7">
    <location>
        <begin position="490"/>
        <end position="510"/>
    </location>
</feature>
<feature type="transmembrane region" description="Helical" evidence="7">
    <location>
        <begin position="443"/>
        <end position="465"/>
    </location>
</feature>
<dbReference type="PANTHER" id="PTHR30183:SF9">
    <property type="entry name" value="THIAMINE TRANSPORT SYSTEM PERMEASE PROTEIN THIP"/>
    <property type="match status" value="1"/>
</dbReference>
<evidence type="ECO:0000256" key="1">
    <source>
        <dbReference type="ARBA" id="ARBA00004651"/>
    </source>
</evidence>
<feature type="transmembrane region" description="Helical" evidence="7">
    <location>
        <begin position="120"/>
        <end position="143"/>
    </location>
</feature>
<gene>
    <name evidence="9" type="ORF">NS365_04735</name>
</gene>
<dbReference type="EMBL" id="LDQA01000011">
    <property type="protein sequence ID" value="KTR07381.1"/>
    <property type="molecule type" value="Genomic_DNA"/>
</dbReference>
<keyword evidence="10" id="KW-1185">Reference proteome</keyword>
<keyword evidence="6 7" id="KW-0472">Membrane</keyword>
<accession>A0A175RV86</accession>
<dbReference type="GO" id="GO:0055085">
    <property type="term" value="P:transmembrane transport"/>
    <property type="evidence" value="ECO:0007669"/>
    <property type="project" value="InterPro"/>
</dbReference>
<dbReference type="AlphaFoldDB" id="A0A175RV86"/>
<feature type="transmembrane region" description="Helical" evidence="7">
    <location>
        <begin position="384"/>
        <end position="406"/>
    </location>
</feature>
<dbReference type="PATRIC" id="fig|401562.4.peg.502"/>
<feature type="domain" description="ABC transmembrane type-1" evidence="8">
    <location>
        <begin position="317"/>
        <end position="510"/>
    </location>
</feature>
<dbReference type="Proteomes" id="UP000078529">
    <property type="component" value="Unassembled WGS sequence"/>
</dbReference>
<dbReference type="SUPFAM" id="SSF161098">
    <property type="entry name" value="MetI-like"/>
    <property type="match status" value="2"/>
</dbReference>
<dbReference type="InterPro" id="IPR035906">
    <property type="entry name" value="MetI-like_sf"/>
</dbReference>
<dbReference type="InterPro" id="IPR000515">
    <property type="entry name" value="MetI-like"/>
</dbReference>
<dbReference type="PANTHER" id="PTHR30183">
    <property type="entry name" value="MOLYBDENUM TRANSPORT SYSTEM PERMEASE PROTEIN MODB"/>
    <property type="match status" value="1"/>
</dbReference>
<evidence type="ECO:0000256" key="4">
    <source>
        <dbReference type="ARBA" id="ARBA00022692"/>
    </source>
</evidence>
<feature type="domain" description="ABC transmembrane type-1" evidence="8">
    <location>
        <begin position="41"/>
        <end position="243"/>
    </location>
</feature>
<evidence type="ECO:0000256" key="3">
    <source>
        <dbReference type="ARBA" id="ARBA00022475"/>
    </source>
</evidence>
<proteinExistence type="inferred from homology"/>
<evidence type="ECO:0000259" key="8">
    <source>
        <dbReference type="PROSITE" id="PS50928"/>
    </source>
</evidence>
<organism evidence="9 10">
    <name type="scientific">Aureimonas ureilytica</name>
    <dbReference type="NCBI Taxonomy" id="401562"/>
    <lineage>
        <taxon>Bacteria</taxon>
        <taxon>Pseudomonadati</taxon>
        <taxon>Pseudomonadota</taxon>
        <taxon>Alphaproteobacteria</taxon>
        <taxon>Hyphomicrobiales</taxon>
        <taxon>Aurantimonadaceae</taxon>
        <taxon>Aureimonas</taxon>
    </lineage>
</organism>
<comment type="subcellular location">
    <subcellularLocation>
        <location evidence="1 7">Cell membrane</location>
        <topology evidence="1 7">Multi-pass membrane protein</topology>
    </subcellularLocation>
</comment>
<feature type="transmembrane region" description="Helical" evidence="7">
    <location>
        <begin position="76"/>
        <end position="100"/>
    </location>
</feature>
<protein>
    <submittedName>
        <fullName evidence="9">Thiamine ABC transporter permease</fullName>
    </submittedName>
</protein>
<name>A0A175RV86_9HYPH</name>
<keyword evidence="3" id="KW-1003">Cell membrane</keyword>
<dbReference type="Pfam" id="PF00528">
    <property type="entry name" value="BPD_transp_1"/>
    <property type="match status" value="1"/>
</dbReference>
<evidence type="ECO:0000313" key="9">
    <source>
        <dbReference type="EMBL" id="KTR07381.1"/>
    </source>
</evidence>
<feature type="transmembrane region" description="Helical" evidence="7">
    <location>
        <begin position="36"/>
        <end position="64"/>
    </location>
</feature>
<feature type="transmembrane region" description="Helical" evidence="7">
    <location>
        <begin position="227"/>
        <end position="248"/>
    </location>
</feature>
<evidence type="ECO:0000256" key="5">
    <source>
        <dbReference type="ARBA" id="ARBA00022989"/>
    </source>
</evidence>